<accession>A0ABZ0NKQ9</accession>
<proteinExistence type="predicted"/>
<dbReference type="RefSeq" id="XP_023456630.2">
    <property type="nucleotide sequence ID" value="XM_023595674.2"/>
</dbReference>
<reference evidence="2 3" key="1">
    <citation type="submission" date="2023-09" db="EMBL/GenBank/DDBJ databases">
        <title>Complete-Gapless Cercospora beticola genome.</title>
        <authorList>
            <person name="Wyatt N.A."/>
            <person name="Spanner R.E."/>
            <person name="Bolton M.D."/>
        </authorList>
    </citation>
    <scope>NUCLEOTIDE SEQUENCE [LARGE SCALE GENOMIC DNA]</scope>
    <source>
        <strain evidence="2">Cb09-40</strain>
    </source>
</reference>
<evidence type="ECO:0000313" key="2">
    <source>
        <dbReference type="EMBL" id="WPB00142.1"/>
    </source>
</evidence>
<dbReference type="EMBL" id="CP134186">
    <property type="protein sequence ID" value="WPB00142.1"/>
    <property type="molecule type" value="Genomic_DNA"/>
</dbReference>
<gene>
    <name evidence="2" type="ORF">RHO25_004761</name>
</gene>
<evidence type="ECO:0000256" key="1">
    <source>
        <dbReference type="SAM" id="MobiDB-lite"/>
    </source>
</evidence>
<dbReference type="GeneID" id="35426790"/>
<organism evidence="2 3">
    <name type="scientific">Cercospora beticola</name>
    <name type="common">Sugarbeet leaf spot fungus</name>
    <dbReference type="NCBI Taxonomy" id="122368"/>
    <lineage>
        <taxon>Eukaryota</taxon>
        <taxon>Fungi</taxon>
        <taxon>Dikarya</taxon>
        <taxon>Ascomycota</taxon>
        <taxon>Pezizomycotina</taxon>
        <taxon>Dothideomycetes</taxon>
        <taxon>Dothideomycetidae</taxon>
        <taxon>Mycosphaerellales</taxon>
        <taxon>Mycosphaerellaceae</taxon>
        <taxon>Cercospora</taxon>
    </lineage>
</organism>
<evidence type="ECO:0000313" key="3">
    <source>
        <dbReference type="Proteomes" id="UP001302367"/>
    </source>
</evidence>
<sequence>MREGYDDYENDAACTTGNAFTKRTKVSGNKKRLITSTSNAAVGATRTNTGSRVRQTQEALPTRNVLRPSNANAYPTRYIPTYPKVHRDHLDLATLQYYDLPWEYSKAWIVI</sequence>
<feature type="compositionally biased region" description="Polar residues" evidence="1">
    <location>
        <begin position="37"/>
        <end position="59"/>
    </location>
</feature>
<name>A0ABZ0NKQ9_CERBT</name>
<feature type="region of interest" description="Disordered" evidence="1">
    <location>
        <begin position="37"/>
        <end position="60"/>
    </location>
</feature>
<dbReference type="Proteomes" id="UP001302367">
    <property type="component" value="Chromosome 3"/>
</dbReference>
<keyword evidence="3" id="KW-1185">Reference proteome</keyword>
<protein>
    <submittedName>
        <fullName evidence="2">Uncharacterized protein</fullName>
    </submittedName>
</protein>